<dbReference type="EMBL" id="OU466863">
    <property type="protein sequence ID" value="CAH2077491.1"/>
    <property type="molecule type" value="Genomic_DNA"/>
</dbReference>
<dbReference type="Gene3D" id="2.30.180.10">
    <property type="entry name" value="FAS1 domain"/>
    <property type="match status" value="1"/>
</dbReference>
<keyword evidence="2" id="KW-0654">Proteoglycan</keyword>
<evidence type="ECO:0000313" key="6">
    <source>
        <dbReference type="Proteomes" id="UP000836841"/>
    </source>
</evidence>
<dbReference type="InterPro" id="IPR052806">
    <property type="entry name" value="Fasciclin-like_AGP"/>
</dbReference>
<keyword evidence="3" id="KW-0732">Signal</keyword>
<dbReference type="PANTHER" id="PTHR33985:SF5">
    <property type="entry name" value="FASCICLIN-LIKE ARABINOGALACTAN FAMILY PROTEIN"/>
    <property type="match status" value="1"/>
</dbReference>
<organism evidence="5 6">
    <name type="scientific">Thlaspi arvense</name>
    <name type="common">Field penny-cress</name>
    <dbReference type="NCBI Taxonomy" id="13288"/>
    <lineage>
        <taxon>Eukaryota</taxon>
        <taxon>Viridiplantae</taxon>
        <taxon>Streptophyta</taxon>
        <taxon>Embryophyta</taxon>
        <taxon>Tracheophyta</taxon>
        <taxon>Spermatophyta</taxon>
        <taxon>Magnoliopsida</taxon>
        <taxon>eudicotyledons</taxon>
        <taxon>Gunneridae</taxon>
        <taxon>Pentapetalae</taxon>
        <taxon>rosids</taxon>
        <taxon>malvids</taxon>
        <taxon>Brassicales</taxon>
        <taxon>Brassicaceae</taxon>
        <taxon>Thlaspideae</taxon>
        <taxon>Thlaspi</taxon>
    </lineage>
</organism>
<evidence type="ECO:0000313" key="5">
    <source>
        <dbReference type="EMBL" id="CAH2077491.1"/>
    </source>
</evidence>
<gene>
    <name evidence="5" type="ORF">TAV2_LOCUS26075</name>
</gene>
<dbReference type="SUPFAM" id="SSF82153">
    <property type="entry name" value="FAS1 domain"/>
    <property type="match status" value="1"/>
</dbReference>
<dbReference type="SMART" id="SM00554">
    <property type="entry name" value="FAS1"/>
    <property type="match status" value="1"/>
</dbReference>
<keyword evidence="2" id="KW-0325">Glycoprotein</keyword>
<dbReference type="AlphaFoldDB" id="A0AAU9T034"/>
<evidence type="ECO:0000256" key="1">
    <source>
        <dbReference type="ARBA" id="ARBA00007843"/>
    </source>
</evidence>
<dbReference type="InterPro" id="IPR000782">
    <property type="entry name" value="FAS1_domain"/>
</dbReference>
<reference evidence="5 6" key="1">
    <citation type="submission" date="2022-03" db="EMBL/GenBank/DDBJ databases">
        <authorList>
            <person name="Nunn A."/>
            <person name="Chopra R."/>
            <person name="Nunn A."/>
            <person name="Contreras Garrido A."/>
        </authorList>
    </citation>
    <scope>NUCLEOTIDE SEQUENCE [LARGE SCALE GENOMIC DNA]</scope>
</reference>
<dbReference type="FunFam" id="2.30.180.10:FF:000046">
    <property type="entry name" value="Fasciclin-like arabinogalactan family protein"/>
    <property type="match status" value="1"/>
</dbReference>
<evidence type="ECO:0000256" key="3">
    <source>
        <dbReference type="SAM" id="SignalP"/>
    </source>
</evidence>
<keyword evidence="6" id="KW-1185">Reference proteome</keyword>
<evidence type="ECO:0000256" key="2">
    <source>
        <dbReference type="ARBA" id="ARBA00022974"/>
    </source>
</evidence>
<feature type="chain" id="PRO_5043852120" description="FAS1 domain-containing protein" evidence="3">
    <location>
        <begin position="22"/>
        <end position="160"/>
    </location>
</feature>
<sequence length="160" mass="17407">MMSLQLLALLAAATLIAVVSGTVEETSLKIIDALSHVSYEEWSPVFIATNDRIRGEVLPSTLFIPNSSVNMDGDRQKVVAYHIVSERLEFDDLLLKSSHSRLPTLLTGSSILVTNNSASGFSIDGVLIVEPDVYVDSFMAIHRIAYPLDFTTYGSGESEA</sequence>
<name>A0AAU9T034_THLAR</name>
<accession>A0AAU9T034</accession>
<evidence type="ECO:0000259" key="4">
    <source>
        <dbReference type="SMART" id="SM00554"/>
    </source>
</evidence>
<feature type="domain" description="FAS1" evidence="4">
    <location>
        <begin position="61"/>
        <end position="152"/>
    </location>
</feature>
<dbReference type="Proteomes" id="UP000836841">
    <property type="component" value="Chromosome 7"/>
</dbReference>
<comment type="similarity">
    <text evidence="1">Belongs to the fasciclin-like AGP family.</text>
</comment>
<dbReference type="PANTHER" id="PTHR33985">
    <property type="entry name" value="OS02G0491300 PROTEIN-RELATED"/>
    <property type="match status" value="1"/>
</dbReference>
<proteinExistence type="inferred from homology"/>
<protein>
    <recommendedName>
        <fullName evidence="4">FAS1 domain-containing protein</fullName>
    </recommendedName>
</protein>
<feature type="signal peptide" evidence="3">
    <location>
        <begin position="1"/>
        <end position="21"/>
    </location>
</feature>
<dbReference type="InterPro" id="IPR036378">
    <property type="entry name" value="FAS1_dom_sf"/>
</dbReference>